<dbReference type="Proteomes" id="UP001337655">
    <property type="component" value="Unassembled WGS sequence"/>
</dbReference>
<dbReference type="RefSeq" id="XP_064655779.1">
    <property type="nucleotide sequence ID" value="XM_064805920.1"/>
</dbReference>
<name>A0AAV9P010_9PEZI</name>
<protein>
    <submittedName>
        <fullName evidence="2">Uncharacterized protein</fullName>
    </submittedName>
</protein>
<proteinExistence type="predicted"/>
<feature type="compositionally biased region" description="Basic and acidic residues" evidence="1">
    <location>
        <begin position="135"/>
        <end position="149"/>
    </location>
</feature>
<feature type="compositionally biased region" description="Basic residues" evidence="1">
    <location>
        <begin position="876"/>
        <end position="885"/>
    </location>
</feature>
<comment type="caution">
    <text evidence="2">The sequence shown here is derived from an EMBL/GenBank/DDBJ whole genome shotgun (WGS) entry which is preliminary data.</text>
</comment>
<feature type="compositionally biased region" description="Basic and acidic residues" evidence="1">
    <location>
        <begin position="749"/>
        <end position="774"/>
    </location>
</feature>
<reference evidence="2 3" key="1">
    <citation type="submission" date="2023-08" db="EMBL/GenBank/DDBJ databases">
        <title>Black Yeasts Isolated from many extreme environments.</title>
        <authorList>
            <person name="Coleine C."/>
            <person name="Stajich J.E."/>
            <person name="Selbmann L."/>
        </authorList>
    </citation>
    <scope>NUCLEOTIDE SEQUENCE [LARGE SCALE GENOMIC DNA]</scope>
    <source>
        <strain evidence="2 3">CCFEE 5935</strain>
    </source>
</reference>
<evidence type="ECO:0000256" key="1">
    <source>
        <dbReference type="SAM" id="MobiDB-lite"/>
    </source>
</evidence>
<feature type="compositionally biased region" description="Low complexity" evidence="1">
    <location>
        <begin position="705"/>
        <end position="717"/>
    </location>
</feature>
<organism evidence="2 3">
    <name type="scientific">Saxophila tyrrhenica</name>
    <dbReference type="NCBI Taxonomy" id="1690608"/>
    <lineage>
        <taxon>Eukaryota</taxon>
        <taxon>Fungi</taxon>
        <taxon>Dikarya</taxon>
        <taxon>Ascomycota</taxon>
        <taxon>Pezizomycotina</taxon>
        <taxon>Dothideomycetes</taxon>
        <taxon>Dothideomycetidae</taxon>
        <taxon>Mycosphaerellales</taxon>
        <taxon>Extremaceae</taxon>
        <taxon>Saxophila</taxon>
    </lineage>
</organism>
<dbReference type="EMBL" id="JAVRRT010000015">
    <property type="protein sequence ID" value="KAK5165767.1"/>
    <property type="molecule type" value="Genomic_DNA"/>
</dbReference>
<feature type="compositionally biased region" description="Basic residues" evidence="1">
    <location>
        <begin position="122"/>
        <end position="134"/>
    </location>
</feature>
<evidence type="ECO:0000313" key="3">
    <source>
        <dbReference type="Proteomes" id="UP001337655"/>
    </source>
</evidence>
<feature type="region of interest" description="Disordered" evidence="1">
    <location>
        <begin position="106"/>
        <end position="149"/>
    </location>
</feature>
<dbReference type="AlphaFoldDB" id="A0AAV9P010"/>
<accession>A0AAV9P010</accession>
<feature type="region of interest" description="Disordered" evidence="1">
    <location>
        <begin position="171"/>
        <end position="193"/>
    </location>
</feature>
<gene>
    <name evidence="2" type="ORF">LTR77_008690</name>
</gene>
<evidence type="ECO:0000313" key="2">
    <source>
        <dbReference type="EMBL" id="KAK5165767.1"/>
    </source>
</evidence>
<feature type="region of interest" description="Disordered" evidence="1">
    <location>
        <begin position="786"/>
        <end position="922"/>
    </location>
</feature>
<feature type="compositionally biased region" description="Basic and acidic residues" evidence="1">
    <location>
        <begin position="819"/>
        <end position="834"/>
    </location>
</feature>
<sequence length="922" mass="100831">MDATYTKHLSESIPLSDAPKTSTRKRSTTQTPRKARLAQQEDIPWTAARCNRLLRTIASRIHILRRLSENDFAEQALRTPKVKRKRDVAEDAAVEKLGMKLAALETPSRGDDPEWFPGTGKKGVRRTYGGRRNARKPETDTHSKDSRGDVGFRTPFIRKILRPEAAVSPADDVYSTSSRMAQMGKKGRQDAIQPKTHAERALKTLLDSFDSLLASTDPKVAESRRGAGSLLGMCLRKVPAYIDYEQKYAEEEEDDWGFDAIETVYLDLERLGRVSWHGLRRVTRAHAVRMIIDAMAERMWPLRSLDSLMDICTKHHAVKEGHELLRAWLVSSKGKIEKPVEKFVEMALRSDSNGFLFRTLGELLSSEILGCTEVASVTELWHALPVAMARRSSQRCAIGFLEQYASACSKLQDNGDEEAASSELNALCSTVPLHTTLPLLTSMCLMASHRAGLQEGEAEAMSGELHRVALNIVRIPTRHDTPCDPVICLKVQDLFLTTAILVGAVRGDSEASSETVGFGALSCLLYGDSQTGSASRRRLVNLNRDRAALVCKAIKCVESLDKSAAQAIARRACTGLMQAADTVTDKGASIMADLAVEVAATWAEYRGDNDSYAFADDIQREALICSSDPANHDPSSSSGEVGGYRWEEGIGEWVAATPAERIAKEQKSREGSVISQDSGIGMSEPVSPKVKPSEMSGEQPDQADSPPGLISGSSSPGEVDSPELVYHAQSIEMAAEYGSSPLSGKLGARRQEPTTEAGTEHTSPKPRDAQDEHDIDLLTPCLLKPGGTIQLAPEQDTFDDRDELSMTPCRSKAVPVATDRLKLSVEPTHPDDTTKQPSSPDPTVANHHVQDDKDELSMTPYAVRQAQTPVPEPKKAATRARRRPRRAVETTPARMTLRSQQKRARVQAVPCSGGVSDDELGA</sequence>
<feature type="region of interest" description="Disordered" evidence="1">
    <location>
        <begin position="663"/>
        <end position="774"/>
    </location>
</feature>
<keyword evidence="3" id="KW-1185">Reference proteome</keyword>
<feature type="region of interest" description="Disordered" evidence="1">
    <location>
        <begin position="1"/>
        <end position="39"/>
    </location>
</feature>
<dbReference type="GeneID" id="89930022"/>